<dbReference type="Proteomes" id="UP000298347">
    <property type="component" value="Unassembled WGS sequence"/>
</dbReference>
<dbReference type="OrthoDB" id="95248at2"/>
<dbReference type="EMBL" id="SRJD01000040">
    <property type="protein sequence ID" value="TGA95736.1"/>
    <property type="molecule type" value="Genomic_DNA"/>
</dbReference>
<gene>
    <name evidence="2" type="ORF">E4665_17590</name>
</gene>
<reference evidence="2 3" key="1">
    <citation type="journal article" date="2015" name="Int. J. Syst. Evol. Microbiol.">
        <title>Sporolactobacillus shoreae sp. nov. and Sporolactobacillus spathodeae sp. nov., two spore-forming lactic acid bacteria isolated from tree barks in Thailand.</title>
        <authorList>
            <person name="Thamacharoensuk T."/>
            <person name="Kitahara M."/>
            <person name="Ohkuma M."/>
            <person name="Thongchul N."/>
            <person name="Tanasupawat S."/>
        </authorList>
    </citation>
    <scope>NUCLEOTIDE SEQUENCE [LARGE SCALE GENOMIC DNA]</scope>
    <source>
        <strain evidence="2 3">BK92</strain>
    </source>
</reference>
<dbReference type="PROSITE" id="PS51186">
    <property type="entry name" value="GNAT"/>
    <property type="match status" value="1"/>
</dbReference>
<dbReference type="SUPFAM" id="SSF55729">
    <property type="entry name" value="Acyl-CoA N-acyltransferases (Nat)"/>
    <property type="match status" value="1"/>
</dbReference>
<dbReference type="RefSeq" id="WP_135350105.1">
    <property type="nucleotide sequence ID" value="NZ_SRJD01000040.1"/>
</dbReference>
<accession>A0A4Z0GIZ2</accession>
<dbReference type="AlphaFoldDB" id="A0A4Z0GIZ2"/>
<evidence type="ECO:0000259" key="1">
    <source>
        <dbReference type="PROSITE" id="PS51186"/>
    </source>
</evidence>
<sequence length="165" mass="19189">MDIFQESQPDFLPISERLQLKKFSDIVPQALGWYQDEETLRLVDGPDRDPYSEETLVRMYSVLNQLGELYYIEYKTDNEFRPIGDVTLAIRDLPIVIGDSACRGKGIGFQVVQVLIKRAHNQGLKELYVREIYGYNTASQKLFEKCGFIKDMKTKLGYSYRLMIE</sequence>
<proteinExistence type="predicted"/>
<dbReference type="InterPro" id="IPR016181">
    <property type="entry name" value="Acyl_CoA_acyltransferase"/>
</dbReference>
<comment type="caution">
    <text evidence="2">The sequence shown here is derived from an EMBL/GenBank/DDBJ whole genome shotgun (WGS) entry which is preliminary data.</text>
</comment>
<name>A0A4Z0GIZ2_9BACL</name>
<organism evidence="2 3">
    <name type="scientific">Sporolactobacillus shoreae</name>
    <dbReference type="NCBI Taxonomy" id="1465501"/>
    <lineage>
        <taxon>Bacteria</taxon>
        <taxon>Bacillati</taxon>
        <taxon>Bacillota</taxon>
        <taxon>Bacilli</taxon>
        <taxon>Bacillales</taxon>
        <taxon>Sporolactobacillaceae</taxon>
        <taxon>Sporolactobacillus</taxon>
    </lineage>
</organism>
<evidence type="ECO:0000313" key="2">
    <source>
        <dbReference type="EMBL" id="TGA95736.1"/>
    </source>
</evidence>
<feature type="domain" description="N-acetyltransferase" evidence="1">
    <location>
        <begin position="9"/>
        <end position="165"/>
    </location>
</feature>
<dbReference type="InterPro" id="IPR000182">
    <property type="entry name" value="GNAT_dom"/>
</dbReference>
<dbReference type="CDD" id="cd04301">
    <property type="entry name" value="NAT_SF"/>
    <property type="match status" value="1"/>
</dbReference>
<keyword evidence="2" id="KW-0808">Transferase</keyword>
<dbReference type="Gene3D" id="3.40.630.30">
    <property type="match status" value="1"/>
</dbReference>
<dbReference type="GO" id="GO:0016747">
    <property type="term" value="F:acyltransferase activity, transferring groups other than amino-acyl groups"/>
    <property type="evidence" value="ECO:0007669"/>
    <property type="project" value="InterPro"/>
</dbReference>
<dbReference type="Pfam" id="PF00583">
    <property type="entry name" value="Acetyltransf_1"/>
    <property type="match status" value="1"/>
</dbReference>
<evidence type="ECO:0000313" key="3">
    <source>
        <dbReference type="Proteomes" id="UP000298347"/>
    </source>
</evidence>
<protein>
    <submittedName>
        <fullName evidence="2">N-acetyltransferase</fullName>
    </submittedName>
</protein>
<keyword evidence="3" id="KW-1185">Reference proteome</keyword>